<dbReference type="Proteomes" id="UP000859505">
    <property type="component" value="Unassembled WGS sequence"/>
</dbReference>
<name>A0AAD3U8P9_AERHY</name>
<dbReference type="PANTHER" id="PTHR43428:SF1">
    <property type="entry name" value="ARSENATE REDUCTASE"/>
    <property type="match status" value="1"/>
</dbReference>
<evidence type="ECO:0000313" key="4">
    <source>
        <dbReference type="Proteomes" id="UP000859505"/>
    </source>
</evidence>
<organism evidence="3 4">
    <name type="scientific">Aeromonas hydrophila</name>
    <dbReference type="NCBI Taxonomy" id="644"/>
    <lineage>
        <taxon>Bacteria</taxon>
        <taxon>Pseudomonadati</taxon>
        <taxon>Pseudomonadota</taxon>
        <taxon>Gammaproteobacteria</taxon>
        <taxon>Aeromonadales</taxon>
        <taxon>Aeromonadaceae</taxon>
        <taxon>Aeromonas</taxon>
    </lineage>
</organism>
<reference evidence="3" key="2">
    <citation type="submission" date="2020-01" db="EMBL/GenBank/DDBJ databases">
        <authorList>
            <consortium name="NCBI Pathogen Detection Project"/>
        </authorList>
    </citation>
    <scope>NUCLEOTIDE SEQUENCE</scope>
    <source>
        <strain evidence="3">OLC2673_Aeromonas</strain>
    </source>
</reference>
<reference evidence="3" key="1">
    <citation type="journal article" date="2018" name="Genome Biol.">
        <title>SKESA: strategic k-mer extension for scrupulous assemblies.</title>
        <authorList>
            <person name="Souvorov A."/>
            <person name="Agarwala R."/>
            <person name="Lipman D.J."/>
        </authorList>
    </citation>
    <scope>NUCLEOTIDE SEQUENCE</scope>
    <source>
        <strain evidence="3">OLC2673_Aeromonas</strain>
    </source>
</reference>
<feature type="domain" description="Phosphotyrosine protein phosphatase I" evidence="2">
    <location>
        <begin position="5"/>
        <end position="143"/>
    </location>
</feature>
<evidence type="ECO:0000313" key="3">
    <source>
        <dbReference type="EMBL" id="HAT6343171.1"/>
    </source>
</evidence>
<dbReference type="EMBL" id="DACTUL010000004">
    <property type="protein sequence ID" value="HAT6343171.1"/>
    <property type="molecule type" value="Genomic_DNA"/>
</dbReference>
<accession>A0AAD3U8P9</accession>
<sequence length="166" mass="18261">MQRPFNVLFLCTGNSARSIMAEALLNRLGQGNFKAFSAGVSPKGEIHPLTLELLAQHNLDTSTLRSKGWEEFAHPDAPKMDFILTVCDQAAGEQCPAWPGQPITGHWGFSDPAAVTESDAAQWAAFNKAYHEIGNRLRIFLSLPLNKLDRISLQQAMRTINLSSPT</sequence>
<dbReference type="InterPro" id="IPR023485">
    <property type="entry name" value="Ptyr_pPase"/>
</dbReference>
<dbReference type="CDD" id="cd16345">
    <property type="entry name" value="LMWP_ArsC"/>
    <property type="match status" value="1"/>
</dbReference>
<dbReference type="SUPFAM" id="SSF52788">
    <property type="entry name" value="Phosphotyrosine protein phosphatases I"/>
    <property type="match status" value="1"/>
</dbReference>
<keyword evidence="1" id="KW-0059">Arsenical resistance</keyword>
<dbReference type="GO" id="GO:0046685">
    <property type="term" value="P:response to arsenic-containing substance"/>
    <property type="evidence" value="ECO:0007669"/>
    <property type="project" value="UniProtKB-KW"/>
</dbReference>
<evidence type="ECO:0000259" key="2">
    <source>
        <dbReference type="SMART" id="SM00226"/>
    </source>
</evidence>
<dbReference type="SMART" id="SM00226">
    <property type="entry name" value="LMWPc"/>
    <property type="match status" value="1"/>
</dbReference>
<gene>
    <name evidence="3" type="ORF">JAJ28_000864</name>
</gene>
<dbReference type="AlphaFoldDB" id="A0AAD3U8P9"/>
<dbReference type="RefSeq" id="WP_043163174.1">
    <property type="nucleotide sequence ID" value="NZ_CP083944.1"/>
</dbReference>
<proteinExistence type="predicted"/>
<dbReference type="Gene3D" id="3.40.50.2300">
    <property type="match status" value="1"/>
</dbReference>
<comment type="caution">
    <text evidence="3">The sequence shown here is derived from an EMBL/GenBank/DDBJ whole genome shotgun (WGS) entry which is preliminary data.</text>
</comment>
<dbReference type="PANTHER" id="PTHR43428">
    <property type="entry name" value="ARSENATE REDUCTASE"/>
    <property type="match status" value="1"/>
</dbReference>
<evidence type="ECO:0000256" key="1">
    <source>
        <dbReference type="ARBA" id="ARBA00022849"/>
    </source>
</evidence>
<dbReference type="InterPro" id="IPR036196">
    <property type="entry name" value="Ptyr_pPase_sf"/>
</dbReference>
<protein>
    <submittedName>
        <fullName evidence="3">Arsenate reductase ArsC</fullName>
    </submittedName>
</protein>
<dbReference type="Pfam" id="PF01451">
    <property type="entry name" value="LMWPc"/>
    <property type="match status" value="1"/>
</dbReference>